<proteinExistence type="predicted"/>
<organism evidence="2 3">
    <name type="scientific">Anaerococcus murdochii</name>
    <dbReference type="NCBI Taxonomy" id="411577"/>
    <lineage>
        <taxon>Bacteria</taxon>
        <taxon>Bacillati</taxon>
        <taxon>Bacillota</taxon>
        <taxon>Tissierellia</taxon>
        <taxon>Tissierellales</taxon>
        <taxon>Peptoniphilaceae</taxon>
        <taxon>Anaerococcus</taxon>
    </lineage>
</organism>
<keyword evidence="1" id="KW-0472">Membrane</keyword>
<reference evidence="2 3" key="1">
    <citation type="submission" date="2021-08" db="EMBL/GenBank/DDBJ databases">
        <title>FDA dAtabase for Regulatory Grade micrObial Sequences (FDA-ARGOS): Supporting development and validation of Infectious Disease Dx tests.</title>
        <authorList>
            <person name="Sproer C."/>
            <person name="Gronow S."/>
            <person name="Severitt S."/>
            <person name="Schroder I."/>
            <person name="Tallon L."/>
            <person name="Sadzewicz L."/>
            <person name="Zhao X."/>
            <person name="Boylan J."/>
            <person name="Ott S."/>
            <person name="Bowen H."/>
            <person name="Vavikolanu K."/>
            <person name="Hazen T."/>
            <person name="Aluvathingal J."/>
            <person name="Nadendla S."/>
            <person name="Lowell S."/>
            <person name="Myers T."/>
            <person name="Yan Y."/>
            <person name="Sichtig H."/>
        </authorList>
    </citation>
    <scope>NUCLEOTIDE SEQUENCE [LARGE SCALE GENOMIC DNA]</scope>
    <source>
        <strain evidence="2 3">FDAARGOS_1460</strain>
    </source>
</reference>
<gene>
    <name evidence="2" type="ORF">K8P03_06400</name>
</gene>
<accession>A0ABS7SZE7</accession>
<protein>
    <submittedName>
        <fullName evidence="2">Uncharacterized protein</fullName>
    </submittedName>
</protein>
<dbReference type="Proteomes" id="UP000734271">
    <property type="component" value="Unassembled WGS sequence"/>
</dbReference>
<feature type="transmembrane region" description="Helical" evidence="1">
    <location>
        <begin position="61"/>
        <end position="81"/>
    </location>
</feature>
<sequence length="217" mass="24753">MIEFLNPIRSVEKDISISRKIINTIFILLLGLALGTFSKYLDYKHADLKGLLMYIDEVVDLHNFLGGFSIWALLAICISIYSNSPARASLNVFVFFLAMVTSYYLYSNYIAGFFPKTYAMIWFGFTFLSPILAFISWYSKGKGRWSFIIASLILGVLFNMTFVFGQWYIDPISALDLPVFIIGLVVLRRDSLKDTILMSLSSIGFAILINNFFPFVR</sequence>
<keyword evidence="1" id="KW-0812">Transmembrane</keyword>
<dbReference type="RefSeq" id="WP_223419495.1">
    <property type="nucleotide sequence ID" value="NZ_JAIPME010000002.1"/>
</dbReference>
<keyword evidence="1" id="KW-1133">Transmembrane helix</keyword>
<name>A0ABS7SZE7_9FIRM</name>
<feature type="transmembrane region" description="Helical" evidence="1">
    <location>
        <begin position="145"/>
        <end position="165"/>
    </location>
</feature>
<keyword evidence="3" id="KW-1185">Reference proteome</keyword>
<feature type="transmembrane region" description="Helical" evidence="1">
    <location>
        <begin position="118"/>
        <end position="138"/>
    </location>
</feature>
<feature type="transmembrane region" description="Helical" evidence="1">
    <location>
        <begin position="195"/>
        <end position="213"/>
    </location>
</feature>
<dbReference type="EMBL" id="JAIPME010000002">
    <property type="protein sequence ID" value="MBZ2386910.1"/>
    <property type="molecule type" value="Genomic_DNA"/>
</dbReference>
<evidence type="ECO:0000256" key="1">
    <source>
        <dbReference type="SAM" id="Phobius"/>
    </source>
</evidence>
<evidence type="ECO:0000313" key="2">
    <source>
        <dbReference type="EMBL" id="MBZ2386910.1"/>
    </source>
</evidence>
<feature type="transmembrane region" description="Helical" evidence="1">
    <location>
        <begin position="88"/>
        <end position="106"/>
    </location>
</feature>
<evidence type="ECO:0000313" key="3">
    <source>
        <dbReference type="Proteomes" id="UP000734271"/>
    </source>
</evidence>
<comment type="caution">
    <text evidence="2">The sequence shown here is derived from an EMBL/GenBank/DDBJ whole genome shotgun (WGS) entry which is preliminary data.</text>
</comment>
<feature type="transmembrane region" description="Helical" evidence="1">
    <location>
        <begin position="21"/>
        <end position="41"/>
    </location>
</feature>